<accession>A0A6J7EIY6</accession>
<protein>
    <submittedName>
        <fullName evidence="2">Unannotated protein</fullName>
    </submittedName>
</protein>
<keyword evidence="1" id="KW-0812">Transmembrane</keyword>
<reference evidence="2" key="1">
    <citation type="submission" date="2020-05" db="EMBL/GenBank/DDBJ databases">
        <authorList>
            <person name="Chiriac C."/>
            <person name="Salcher M."/>
            <person name="Ghai R."/>
            <person name="Kavagutti S V."/>
        </authorList>
    </citation>
    <scope>NUCLEOTIDE SEQUENCE</scope>
</reference>
<sequence>MSTGAPGTDASAQGATGRPSGKFWAVAGLSALLVGVGGFFLGSAVKAADYDKGQPAYNKIYAAGFTSGQQAGNAAGKQAGQASGKRLGVAQGLQVGKKAGEAAGQKTGYSTGYTAGVTAGASEALGTLGAWNTDVPYVVELNPSSAKGVPYQIYSRTLMLKGFSYFLCPDGKTACNTKLPG</sequence>
<gene>
    <name evidence="2" type="ORF">UFOPK3444_01532</name>
</gene>
<feature type="transmembrane region" description="Helical" evidence="1">
    <location>
        <begin position="23"/>
        <end position="45"/>
    </location>
</feature>
<evidence type="ECO:0000256" key="1">
    <source>
        <dbReference type="SAM" id="Phobius"/>
    </source>
</evidence>
<evidence type="ECO:0000313" key="2">
    <source>
        <dbReference type="EMBL" id="CAB4882081.1"/>
    </source>
</evidence>
<name>A0A6J7EIY6_9ZZZZ</name>
<dbReference type="AlphaFoldDB" id="A0A6J7EIY6"/>
<proteinExistence type="predicted"/>
<organism evidence="2">
    <name type="scientific">freshwater metagenome</name>
    <dbReference type="NCBI Taxonomy" id="449393"/>
    <lineage>
        <taxon>unclassified sequences</taxon>
        <taxon>metagenomes</taxon>
        <taxon>ecological metagenomes</taxon>
    </lineage>
</organism>
<keyword evidence="1" id="KW-1133">Transmembrane helix</keyword>
<dbReference type="EMBL" id="CAFBLU010000043">
    <property type="protein sequence ID" value="CAB4882081.1"/>
    <property type="molecule type" value="Genomic_DNA"/>
</dbReference>
<keyword evidence="1" id="KW-0472">Membrane</keyword>